<sequence>MLSGLPPTSNVGRLVKKTYVESVSAISSTGESGLESDTDSDSQDDVSDEETTPMPSLSKMVLTNLCNIRGGTPTPAHQTLAPPPESTPPPHPLKEDNPVTLPRLRSALPLERSPPKRQRQPLEYPHHVVSPKSLSRPFRKPHPHPIHAPNSPKPAPHPTIQVHFQVARLALLQRLLQTPVLLPPRTGHSPELQSLFDNPIPEDVAEAEFLLQPMIVTHRMFWQGAEGGVPEALALALDTSLTTLT</sequence>
<dbReference type="Proteomes" id="UP000298030">
    <property type="component" value="Unassembled WGS sequence"/>
</dbReference>
<name>A0A4Y7SVZ3_COPMI</name>
<proteinExistence type="predicted"/>
<evidence type="ECO:0000313" key="3">
    <source>
        <dbReference type="Proteomes" id="UP000298030"/>
    </source>
</evidence>
<organism evidence="2 3">
    <name type="scientific">Coprinellus micaceus</name>
    <name type="common">Glistening ink-cap mushroom</name>
    <name type="synonym">Coprinus micaceus</name>
    <dbReference type="NCBI Taxonomy" id="71717"/>
    <lineage>
        <taxon>Eukaryota</taxon>
        <taxon>Fungi</taxon>
        <taxon>Dikarya</taxon>
        <taxon>Basidiomycota</taxon>
        <taxon>Agaricomycotina</taxon>
        <taxon>Agaricomycetes</taxon>
        <taxon>Agaricomycetidae</taxon>
        <taxon>Agaricales</taxon>
        <taxon>Agaricineae</taxon>
        <taxon>Psathyrellaceae</taxon>
        <taxon>Coprinellus</taxon>
    </lineage>
</organism>
<keyword evidence="3" id="KW-1185">Reference proteome</keyword>
<comment type="caution">
    <text evidence="2">The sequence shown here is derived from an EMBL/GenBank/DDBJ whole genome shotgun (WGS) entry which is preliminary data.</text>
</comment>
<evidence type="ECO:0000313" key="2">
    <source>
        <dbReference type="EMBL" id="TEB25389.1"/>
    </source>
</evidence>
<evidence type="ECO:0000256" key="1">
    <source>
        <dbReference type="SAM" id="MobiDB-lite"/>
    </source>
</evidence>
<reference evidence="2 3" key="1">
    <citation type="journal article" date="2019" name="Nat. Ecol. Evol.">
        <title>Megaphylogeny resolves global patterns of mushroom evolution.</title>
        <authorList>
            <person name="Varga T."/>
            <person name="Krizsan K."/>
            <person name="Foldi C."/>
            <person name="Dima B."/>
            <person name="Sanchez-Garcia M."/>
            <person name="Sanchez-Ramirez S."/>
            <person name="Szollosi G.J."/>
            <person name="Szarkandi J.G."/>
            <person name="Papp V."/>
            <person name="Albert L."/>
            <person name="Andreopoulos W."/>
            <person name="Angelini C."/>
            <person name="Antonin V."/>
            <person name="Barry K.W."/>
            <person name="Bougher N.L."/>
            <person name="Buchanan P."/>
            <person name="Buyck B."/>
            <person name="Bense V."/>
            <person name="Catcheside P."/>
            <person name="Chovatia M."/>
            <person name="Cooper J."/>
            <person name="Damon W."/>
            <person name="Desjardin D."/>
            <person name="Finy P."/>
            <person name="Geml J."/>
            <person name="Haridas S."/>
            <person name="Hughes K."/>
            <person name="Justo A."/>
            <person name="Karasinski D."/>
            <person name="Kautmanova I."/>
            <person name="Kiss B."/>
            <person name="Kocsube S."/>
            <person name="Kotiranta H."/>
            <person name="LaButti K.M."/>
            <person name="Lechner B.E."/>
            <person name="Liimatainen K."/>
            <person name="Lipzen A."/>
            <person name="Lukacs Z."/>
            <person name="Mihaltcheva S."/>
            <person name="Morgado L.N."/>
            <person name="Niskanen T."/>
            <person name="Noordeloos M.E."/>
            <person name="Ohm R.A."/>
            <person name="Ortiz-Santana B."/>
            <person name="Ovrebo C."/>
            <person name="Racz N."/>
            <person name="Riley R."/>
            <person name="Savchenko A."/>
            <person name="Shiryaev A."/>
            <person name="Soop K."/>
            <person name="Spirin V."/>
            <person name="Szebenyi C."/>
            <person name="Tomsovsky M."/>
            <person name="Tulloss R.E."/>
            <person name="Uehling J."/>
            <person name="Grigoriev I.V."/>
            <person name="Vagvolgyi C."/>
            <person name="Papp T."/>
            <person name="Martin F.M."/>
            <person name="Miettinen O."/>
            <person name="Hibbett D.S."/>
            <person name="Nagy L.G."/>
        </authorList>
    </citation>
    <scope>NUCLEOTIDE SEQUENCE [LARGE SCALE GENOMIC DNA]</scope>
    <source>
        <strain evidence="2 3">FP101781</strain>
    </source>
</reference>
<dbReference type="AlphaFoldDB" id="A0A4Y7SVZ3"/>
<accession>A0A4Y7SVZ3</accession>
<feature type="compositionally biased region" description="Acidic residues" evidence="1">
    <location>
        <begin position="34"/>
        <end position="51"/>
    </location>
</feature>
<dbReference type="EMBL" id="QPFP01000057">
    <property type="protein sequence ID" value="TEB25389.1"/>
    <property type="molecule type" value="Genomic_DNA"/>
</dbReference>
<protein>
    <submittedName>
        <fullName evidence="2">Uncharacterized protein</fullName>
    </submittedName>
</protein>
<feature type="compositionally biased region" description="Pro residues" evidence="1">
    <location>
        <begin position="81"/>
        <end position="91"/>
    </location>
</feature>
<feature type="region of interest" description="Disordered" evidence="1">
    <location>
        <begin position="25"/>
        <end position="156"/>
    </location>
</feature>
<gene>
    <name evidence="2" type="ORF">FA13DRAFT_1817445</name>
</gene>